<dbReference type="GO" id="GO:0003723">
    <property type="term" value="F:RNA binding"/>
    <property type="evidence" value="ECO:0007669"/>
    <property type="project" value="UniProtKB-KW"/>
</dbReference>
<dbReference type="STRING" id="300112.A0A4S2KDQ3"/>
<evidence type="ECO:0000256" key="6">
    <source>
        <dbReference type="ARBA" id="ARBA00022490"/>
    </source>
</evidence>
<dbReference type="GO" id="GO:0006433">
    <property type="term" value="P:prolyl-tRNA aminoacylation"/>
    <property type="evidence" value="ECO:0007669"/>
    <property type="project" value="InterPro"/>
</dbReference>
<proteinExistence type="inferred from homology"/>
<dbReference type="GO" id="GO:0046872">
    <property type="term" value="F:metal ion binding"/>
    <property type="evidence" value="ECO:0007669"/>
    <property type="project" value="UniProtKB-KW"/>
</dbReference>
<evidence type="ECO:0000256" key="18">
    <source>
        <dbReference type="ARBA" id="ARBA00047366"/>
    </source>
</evidence>
<dbReference type="PROSITE" id="PS00762">
    <property type="entry name" value="WHEP_TRS_1"/>
    <property type="match status" value="1"/>
</dbReference>
<dbReference type="PROSITE" id="PS51185">
    <property type="entry name" value="WHEP_TRS_2"/>
    <property type="match status" value="1"/>
</dbReference>
<dbReference type="CDD" id="cd00807">
    <property type="entry name" value="GlnRS_core"/>
    <property type="match status" value="1"/>
</dbReference>
<dbReference type="SUPFAM" id="SSF52954">
    <property type="entry name" value="Class II aaRS ABD-related"/>
    <property type="match status" value="1"/>
</dbReference>
<dbReference type="FunFam" id="3.30.930.10:FF:000007">
    <property type="entry name" value="Bifunctional glutamate/proline--tRNA ligase"/>
    <property type="match status" value="1"/>
</dbReference>
<keyword evidence="12" id="KW-0067">ATP-binding</keyword>
<dbReference type="HAMAP" id="MF_01571">
    <property type="entry name" value="Pro_tRNA_synth_type3"/>
    <property type="match status" value="1"/>
</dbReference>
<evidence type="ECO:0000256" key="16">
    <source>
        <dbReference type="ARBA" id="ARBA00023268"/>
    </source>
</evidence>
<feature type="domain" description="WHEP-TRS" evidence="26">
    <location>
        <begin position="776"/>
        <end position="832"/>
    </location>
</feature>
<dbReference type="InterPro" id="IPR009068">
    <property type="entry name" value="uS15_NS1_RNA-bd_sf"/>
</dbReference>
<evidence type="ECO:0000256" key="8">
    <source>
        <dbReference type="ARBA" id="ARBA00022598"/>
    </source>
</evidence>
<dbReference type="Gene3D" id="3.30.930.10">
    <property type="entry name" value="Bira Bifunctional Protein, Domain 2"/>
    <property type="match status" value="1"/>
</dbReference>
<dbReference type="Pfam" id="PF00749">
    <property type="entry name" value="tRNA-synt_1c"/>
    <property type="match status" value="2"/>
</dbReference>
<evidence type="ECO:0000256" key="3">
    <source>
        <dbReference type="ARBA" id="ARBA00009968"/>
    </source>
</evidence>
<dbReference type="EMBL" id="QBLH01003040">
    <property type="protein sequence ID" value="TGZ45879.1"/>
    <property type="molecule type" value="Genomic_DNA"/>
</dbReference>
<reference evidence="27 28" key="1">
    <citation type="journal article" date="2019" name="Philos. Trans. R. Soc. Lond., B, Biol. Sci.">
        <title>Ant behaviour and brain gene expression of defending hosts depend on the ecological success of the intruding social parasite.</title>
        <authorList>
            <person name="Kaur R."/>
            <person name="Stoldt M."/>
            <person name="Jongepier E."/>
            <person name="Feldmeyer B."/>
            <person name="Menzel F."/>
            <person name="Bornberg-Bauer E."/>
            <person name="Foitzik S."/>
        </authorList>
    </citation>
    <scope>NUCLEOTIDE SEQUENCE [LARGE SCALE GENOMIC DNA]</scope>
    <source>
        <tissue evidence="27">Whole body</tissue>
    </source>
</reference>
<dbReference type="Pfam" id="PF00043">
    <property type="entry name" value="GST_C"/>
    <property type="match status" value="1"/>
</dbReference>
<protein>
    <recommendedName>
        <fullName evidence="21">Bifunctional glutamate/proline--tRNA ligase</fullName>
        <ecNumber evidence="4">6.1.1.15</ecNumber>
        <ecNumber evidence="5">6.1.1.17</ecNumber>
    </recommendedName>
    <alternativeName>
        <fullName evidence="22">Bifunctional aminoacyl-tRNA synthetase</fullName>
    </alternativeName>
    <alternativeName>
        <fullName evidence="17">Glutamyl-tRNA synthetase</fullName>
    </alternativeName>
</protein>
<organism evidence="27 28">
    <name type="scientific">Temnothorax longispinosus</name>
    <dbReference type="NCBI Taxonomy" id="300112"/>
    <lineage>
        <taxon>Eukaryota</taxon>
        <taxon>Metazoa</taxon>
        <taxon>Ecdysozoa</taxon>
        <taxon>Arthropoda</taxon>
        <taxon>Hexapoda</taxon>
        <taxon>Insecta</taxon>
        <taxon>Pterygota</taxon>
        <taxon>Neoptera</taxon>
        <taxon>Endopterygota</taxon>
        <taxon>Hymenoptera</taxon>
        <taxon>Apocrita</taxon>
        <taxon>Aculeata</taxon>
        <taxon>Formicoidea</taxon>
        <taxon>Formicidae</taxon>
        <taxon>Myrmicinae</taxon>
        <taxon>Temnothorax</taxon>
    </lineage>
</organism>
<dbReference type="InterPro" id="IPR016061">
    <property type="entry name" value="Pro-tRNA_ligase_II_C"/>
</dbReference>
<evidence type="ECO:0000256" key="20">
    <source>
        <dbReference type="ARBA" id="ARBA00061295"/>
    </source>
</evidence>
<dbReference type="Gene3D" id="3.40.50.800">
    <property type="entry name" value="Anticodon-binding domain"/>
    <property type="match status" value="1"/>
</dbReference>
<evidence type="ECO:0000313" key="27">
    <source>
        <dbReference type="EMBL" id="TGZ45879.1"/>
    </source>
</evidence>
<evidence type="ECO:0000256" key="17">
    <source>
        <dbReference type="ARBA" id="ARBA00030865"/>
    </source>
</evidence>
<dbReference type="GO" id="GO:0005829">
    <property type="term" value="C:cytosol"/>
    <property type="evidence" value="ECO:0007669"/>
    <property type="project" value="TreeGrafter"/>
</dbReference>
<dbReference type="SMART" id="SM00946">
    <property type="entry name" value="ProRS-C_1"/>
    <property type="match status" value="1"/>
</dbReference>
<feature type="domain" description="GST C-terminal" evidence="24">
    <location>
        <begin position="44"/>
        <end position="177"/>
    </location>
</feature>
<comment type="similarity">
    <text evidence="20">In the N-terminal section; belongs to the class-I aminoacyl-tRNA synthetase family. Glutamate--tRNA ligase type 2 subfamily.</text>
</comment>
<dbReference type="InterPro" id="IPR017449">
    <property type="entry name" value="Pro-tRNA_synth_II"/>
</dbReference>
<evidence type="ECO:0000256" key="15">
    <source>
        <dbReference type="ARBA" id="ARBA00023146"/>
    </source>
</evidence>
<evidence type="ECO:0000256" key="21">
    <source>
        <dbReference type="ARBA" id="ARBA00067786"/>
    </source>
</evidence>
<dbReference type="PANTHER" id="PTHR43097:SF5">
    <property type="entry name" value="GLUTAMATE--TRNA LIGASE"/>
    <property type="match status" value="1"/>
</dbReference>
<evidence type="ECO:0000256" key="14">
    <source>
        <dbReference type="ARBA" id="ARBA00022917"/>
    </source>
</evidence>
<keyword evidence="28" id="KW-1185">Reference proteome</keyword>
<dbReference type="HAMAP" id="MF_02076">
    <property type="entry name" value="Glu_tRNA_synth_type2"/>
    <property type="match status" value="1"/>
</dbReference>
<evidence type="ECO:0000256" key="5">
    <source>
        <dbReference type="ARBA" id="ARBA00012835"/>
    </source>
</evidence>
<dbReference type="GO" id="GO:0017101">
    <property type="term" value="C:aminoacyl-tRNA synthetase multienzyme complex"/>
    <property type="evidence" value="ECO:0007669"/>
    <property type="project" value="UniProtKB-ARBA"/>
</dbReference>
<evidence type="ECO:0000256" key="10">
    <source>
        <dbReference type="ARBA" id="ARBA00022741"/>
    </source>
</evidence>
<evidence type="ECO:0000259" key="24">
    <source>
        <dbReference type="PROSITE" id="PS50405"/>
    </source>
</evidence>
<dbReference type="SUPFAM" id="SSF47616">
    <property type="entry name" value="GST C-terminal domain-like"/>
    <property type="match status" value="1"/>
</dbReference>
<dbReference type="Proteomes" id="UP000310200">
    <property type="component" value="Unassembled WGS sequence"/>
</dbReference>
<dbReference type="EC" id="6.1.1.15" evidence="4"/>
<dbReference type="PROSITE" id="PS50862">
    <property type="entry name" value="AA_TRNA_LIGASE_II"/>
    <property type="match status" value="1"/>
</dbReference>
<dbReference type="PROSITE" id="PS00178">
    <property type="entry name" value="AA_TRNA_LIGASE_I"/>
    <property type="match status" value="1"/>
</dbReference>
<dbReference type="InterPro" id="IPR004499">
    <property type="entry name" value="Pro-tRNA-ligase_IIa_arc-type"/>
</dbReference>
<keyword evidence="9" id="KW-0479">Metal-binding</keyword>
<dbReference type="NCBIfam" id="TIGR00408">
    <property type="entry name" value="proS_fam_I"/>
    <property type="match status" value="1"/>
</dbReference>
<dbReference type="Pfam" id="PF03950">
    <property type="entry name" value="tRNA-synt_1c_C"/>
    <property type="match status" value="2"/>
</dbReference>
<comment type="catalytic activity">
    <reaction evidence="19">
        <text>tRNA(Pro) + L-proline + ATP = L-prolyl-tRNA(Pro) + AMP + diphosphate</text>
        <dbReference type="Rhea" id="RHEA:14305"/>
        <dbReference type="Rhea" id="RHEA-COMP:9700"/>
        <dbReference type="Rhea" id="RHEA-COMP:9702"/>
        <dbReference type="ChEBI" id="CHEBI:30616"/>
        <dbReference type="ChEBI" id="CHEBI:33019"/>
        <dbReference type="ChEBI" id="CHEBI:60039"/>
        <dbReference type="ChEBI" id="CHEBI:78442"/>
        <dbReference type="ChEBI" id="CHEBI:78532"/>
        <dbReference type="ChEBI" id="CHEBI:456215"/>
        <dbReference type="EC" id="6.1.1.15"/>
    </reaction>
    <physiologicalReaction direction="left-to-right" evidence="19">
        <dbReference type="Rhea" id="RHEA:14306"/>
    </physiologicalReaction>
</comment>
<keyword evidence="13" id="KW-0694">RNA-binding</keyword>
<comment type="caution">
    <text evidence="27">The sequence shown here is derived from an EMBL/GenBank/DDBJ whole genome shotgun (WGS) entry which is preliminary data.</text>
</comment>
<dbReference type="SMART" id="SM00991">
    <property type="entry name" value="WHEP-TRS"/>
    <property type="match status" value="1"/>
</dbReference>
<dbReference type="FunFam" id="1.10.287.10:FF:000006">
    <property type="entry name" value="Bifunctional glutamate/proline--tRNA ligase"/>
    <property type="match status" value="1"/>
</dbReference>
<dbReference type="CDD" id="cd00862">
    <property type="entry name" value="ProRS_anticodon_zinc"/>
    <property type="match status" value="1"/>
</dbReference>
<keyword evidence="10" id="KW-0547">Nucleotide-binding</keyword>
<dbReference type="EC" id="6.1.1.17" evidence="5"/>
<evidence type="ECO:0000256" key="13">
    <source>
        <dbReference type="ARBA" id="ARBA00022884"/>
    </source>
</evidence>
<comment type="catalytic activity">
    <reaction evidence="18">
        <text>tRNA(Glu) + L-glutamate + ATP = L-glutamyl-tRNA(Glu) + AMP + diphosphate</text>
        <dbReference type="Rhea" id="RHEA:23540"/>
        <dbReference type="Rhea" id="RHEA-COMP:9663"/>
        <dbReference type="Rhea" id="RHEA-COMP:9680"/>
        <dbReference type="ChEBI" id="CHEBI:29985"/>
        <dbReference type="ChEBI" id="CHEBI:30616"/>
        <dbReference type="ChEBI" id="CHEBI:33019"/>
        <dbReference type="ChEBI" id="CHEBI:78442"/>
        <dbReference type="ChEBI" id="CHEBI:78520"/>
        <dbReference type="ChEBI" id="CHEBI:456215"/>
        <dbReference type="EC" id="6.1.1.17"/>
    </reaction>
    <physiologicalReaction direction="left-to-right" evidence="18">
        <dbReference type="Rhea" id="RHEA:23541"/>
    </physiologicalReaction>
</comment>
<dbReference type="InterPro" id="IPR004526">
    <property type="entry name" value="Glu-tRNA-synth_arc/euk"/>
</dbReference>
<dbReference type="InterPro" id="IPR036621">
    <property type="entry name" value="Anticodon-bd_dom_sf"/>
</dbReference>
<evidence type="ECO:0000256" key="22">
    <source>
        <dbReference type="ARBA" id="ARBA00076053"/>
    </source>
</evidence>
<gene>
    <name evidence="27" type="ORF">DBV15_06489</name>
</gene>
<dbReference type="Gene3D" id="3.40.50.620">
    <property type="entry name" value="HUPs"/>
    <property type="match status" value="1"/>
</dbReference>
<dbReference type="GO" id="GO:0004818">
    <property type="term" value="F:glutamate-tRNA ligase activity"/>
    <property type="evidence" value="ECO:0007669"/>
    <property type="project" value="UniProtKB-EC"/>
</dbReference>
<dbReference type="PANTHER" id="PTHR43097">
    <property type="entry name" value="GLUTAMINE-TRNA LIGASE"/>
    <property type="match status" value="1"/>
</dbReference>
<dbReference type="GO" id="GO:0006424">
    <property type="term" value="P:glutamyl-tRNA aminoacylation"/>
    <property type="evidence" value="ECO:0007669"/>
    <property type="project" value="InterPro"/>
</dbReference>
<dbReference type="InterPro" id="IPR020059">
    <property type="entry name" value="Glu/Gln-tRNA-synth_Ib_codon-bd"/>
</dbReference>
<dbReference type="SUPFAM" id="SSF64586">
    <property type="entry name" value="C-terminal domain of ProRS"/>
    <property type="match status" value="1"/>
</dbReference>
<dbReference type="InterPro" id="IPR036282">
    <property type="entry name" value="Glutathione-S-Trfase_C_sf"/>
</dbReference>
<evidence type="ECO:0000256" key="4">
    <source>
        <dbReference type="ARBA" id="ARBA00012831"/>
    </source>
</evidence>
<keyword evidence="11" id="KW-0862">Zinc</keyword>
<evidence type="ECO:0000256" key="23">
    <source>
        <dbReference type="SAM" id="MobiDB-lite"/>
    </source>
</evidence>
<comment type="similarity">
    <text evidence="2">Belongs to the class-I aminoacyl-tRNA synthetase family. Glutamate--tRNA ligase type 2 subfamily.</text>
</comment>
<evidence type="ECO:0000256" key="12">
    <source>
        <dbReference type="ARBA" id="ARBA00022840"/>
    </source>
</evidence>
<feature type="domain" description="Aminoacyl-transfer RNA synthetases class-II family profile" evidence="25">
    <location>
        <begin position="861"/>
        <end position="1102"/>
    </location>
</feature>
<dbReference type="InterPro" id="IPR004154">
    <property type="entry name" value="Anticodon-bd"/>
</dbReference>
<evidence type="ECO:0000259" key="26">
    <source>
        <dbReference type="PROSITE" id="PS51185"/>
    </source>
</evidence>
<dbReference type="FunFam" id="3.40.50.800:FF:000005">
    <property type="entry name" value="bifunctional glutamate/proline--tRNA ligase"/>
    <property type="match status" value="1"/>
</dbReference>
<dbReference type="FunFam" id="3.40.50.620:FF:000070">
    <property type="entry name" value="Bifunctional glutamate/proline--tRNA ligase"/>
    <property type="match status" value="1"/>
</dbReference>
<dbReference type="CDD" id="cd00778">
    <property type="entry name" value="ProRS_core_arch_euk"/>
    <property type="match status" value="1"/>
</dbReference>
<feature type="region of interest" description="Disordered" evidence="23">
    <location>
        <begin position="173"/>
        <end position="194"/>
    </location>
</feature>
<dbReference type="InterPro" id="IPR000924">
    <property type="entry name" value="Glu/Gln-tRNA-synth"/>
</dbReference>
<evidence type="ECO:0000256" key="11">
    <source>
        <dbReference type="ARBA" id="ARBA00022833"/>
    </source>
</evidence>
<evidence type="ECO:0000256" key="7">
    <source>
        <dbReference type="ARBA" id="ARBA00022553"/>
    </source>
</evidence>
<dbReference type="InterPro" id="IPR033721">
    <property type="entry name" value="ProRS_core_arch_euk"/>
</dbReference>
<dbReference type="FunFam" id="3.30.110.30:FF:000001">
    <property type="entry name" value="Bifunctional glutamate/proline--tRNA ligase"/>
    <property type="match status" value="1"/>
</dbReference>
<dbReference type="InterPro" id="IPR006195">
    <property type="entry name" value="aa-tRNA-synth_II"/>
</dbReference>
<dbReference type="SUPFAM" id="SSF47060">
    <property type="entry name" value="S15/NS1 RNA-binding domain"/>
    <property type="match status" value="1"/>
</dbReference>
<comment type="subcellular location">
    <subcellularLocation>
        <location evidence="1">Cytoplasm</location>
    </subcellularLocation>
</comment>
<dbReference type="InterPro" id="IPR011035">
    <property type="entry name" value="Ribosomal_bL25/Gln-tRNA_synth"/>
</dbReference>
<dbReference type="SUPFAM" id="SSF52374">
    <property type="entry name" value="Nucleotidylyl transferase"/>
    <property type="match status" value="2"/>
</dbReference>
<dbReference type="NCBIfam" id="TIGR00463">
    <property type="entry name" value="gltX_arch"/>
    <property type="match status" value="1"/>
</dbReference>
<dbReference type="InterPro" id="IPR001412">
    <property type="entry name" value="aa-tRNA-synth_I_CS"/>
</dbReference>
<dbReference type="InterPro" id="IPR050132">
    <property type="entry name" value="Gln/Glu-tRNA_Ligase"/>
</dbReference>
<dbReference type="InterPro" id="IPR000738">
    <property type="entry name" value="WHEP-TRS_dom"/>
</dbReference>
<dbReference type="PRINTS" id="PR00987">
    <property type="entry name" value="TRNASYNTHGLU"/>
</dbReference>
<dbReference type="Pfam" id="PF20974">
    <property type="entry name" value="tRNA-synt_1c_C2"/>
    <property type="match status" value="1"/>
</dbReference>
<evidence type="ECO:0000313" key="28">
    <source>
        <dbReference type="Proteomes" id="UP000310200"/>
    </source>
</evidence>
<keyword evidence="8" id="KW-0436">Ligase</keyword>
<dbReference type="SUPFAM" id="SSF50715">
    <property type="entry name" value="Ribosomal protein L25-like"/>
    <property type="match status" value="2"/>
</dbReference>
<dbReference type="CDD" id="cd10309">
    <property type="entry name" value="GST_C_GluProRS_N"/>
    <property type="match status" value="1"/>
</dbReference>
<dbReference type="InterPro" id="IPR020056">
    <property type="entry name" value="Rbsml_bL25/Gln-tRNA_synth_N"/>
</dbReference>
<dbReference type="Gene3D" id="2.40.240.10">
    <property type="entry name" value="Ribosomal Protein L25, Chain P"/>
    <property type="match status" value="2"/>
</dbReference>
<keyword evidence="6" id="KW-0963">Cytoplasm</keyword>
<dbReference type="InterPro" id="IPR020058">
    <property type="entry name" value="Glu/Gln-tRNA-synth_Ib_cat-dom"/>
</dbReference>
<evidence type="ECO:0000256" key="1">
    <source>
        <dbReference type="ARBA" id="ARBA00004496"/>
    </source>
</evidence>
<evidence type="ECO:0000256" key="9">
    <source>
        <dbReference type="ARBA" id="ARBA00022723"/>
    </source>
</evidence>
<evidence type="ECO:0000259" key="25">
    <source>
        <dbReference type="PROSITE" id="PS50862"/>
    </source>
</evidence>
<dbReference type="InterPro" id="IPR010987">
    <property type="entry name" value="Glutathione-S-Trfase_C-like"/>
</dbReference>
<dbReference type="Gene3D" id="3.30.110.30">
    <property type="entry name" value="C-terminal domain of ProRS"/>
    <property type="match status" value="1"/>
</dbReference>
<dbReference type="InterPro" id="IPR004046">
    <property type="entry name" value="GST_C"/>
</dbReference>
<evidence type="ECO:0000256" key="2">
    <source>
        <dbReference type="ARBA" id="ARBA00008927"/>
    </source>
</evidence>
<dbReference type="PROSITE" id="PS50405">
    <property type="entry name" value="GST_CTER"/>
    <property type="match status" value="1"/>
</dbReference>
<dbReference type="Pfam" id="PF00458">
    <property type="entry name" value="WHEP-TRS"/>
    <property type="match status" value="1"/>
</dbReference>
<keyword evidence="16" id="KW-0511">Multifunctional enzyme</keyword>
<dbReference type="Gene3D" id="1.20.1050.130">
    <property type="match status" value="1"/>
</dbReference>
<keyword evidence="14" id="KW-0648">Protein biosynthesis</keyword>
<dbReference type="Pfam" id="PF03129">
    <property type="entry name" value="HGTP_anticodon"/>
    <property type="match status" value="1"/>
</dbReference>
<dbReference type="GO" id="GO:0004827">
    <property type="term" value="F:proline-tRNA ligase activity"/>
    <property type="evidence" value="ECO:0007669"/>
    <property type="project" value="UniProtKB-EC"/>
</dbReference>
<dbReference type="InterPro" id="IPR049437">
    <property type="entry name" value="tRNA-synt_1c_C2"/>
</dbReference>
<dbReference type="InterPro" id="IPR014729">
    <property type="entry name" value="Rossmann-like_a/b/a_fold"/>
</dbReference>
<name>A0A4S2KDQ3_9HYME</name>
<comment type="similarity">
    <text evidence="3">In the C-terminal section; belongs to the class-II aminoacyl-tRNA synthetase family.</text>
</comment>
<accession>A0A4S2KDQ3</accession>
<sequence>MAFKIALDPARPSLDVLVVAEVIKSENKKDITISWDKTWNKDSNVYLYDKNEEVLGEHNNEISRYLARTTNPALYGDTCPHKRTEVDHWISCAMVSQNKEKNDLLNYLNDMLLVRTWLVGNRLTLADIHVFSVLHNQEYIKLHGSDYCNVTRWYKHMQSLPVVSNAISMIAKNCPPSSKPKEKSAPKQTKTRKQEGKFIDLPGAEMGKVVVRFPPEASGYLHIGHAKAALLNQYYAEAFQGQLIMRFDDTNPAKETVEFEDAILEDLRLLQIKPDRFTHTSDYFEILQDYCTTLIKNGKAYVDGTPANLMKEQRDQRLKSTYRDSSVDDNLALWEEMKRGTEGGQKYCVRAKIDYQSTNGCMRDPTIYRCKPESHPRTGNKYKVYPTYDFACPIVDAIENVTHTLRTTEYHDRDAQFYWIIESLGLRRPYIWEYSRLNMTHTVLSKRKLTWFVNEGLVDGWDDPRFPTVRGILRRGMTVEGLKQFIIAQGSSRSVVFMEWDKIWAFNKKVIDPVAVRYTSLDYNEMIPVNVVDAKEEWLSVQNHPKDSSKGTKRVRVGPKILIEKEDAERLIEGQNATFINWGNLMILKINKEAGNIVDVEARLNLEDKNYKNTLKITWLAESLPRSDTNAEKSNPIKCYAVYFDHILSVPILGKDDDFKNFVTKDTRKEVQMLGEVELKRVKKGEIIQLQRKGFFICDVPYATISSYSSREQPIILFHIPDGHTTTPYMTPVVSRNQQEDKMQCVSNQDEVIVYRNPLEKIEESKTKSENKEISKADKISEEIKKQGEKVRNLKTSKADKSLIDQEVKVLLNLKSDYKNVTGQDWKPADTKVASIEIITKSGMIEYYDVSGCYILRPWSFLIWEMIKEYIDKKIKALGVEPCYFPMFVTRGALEKEKAHITDFAPEVAWVTKCGEDDMAEPVAIRPTSETVMYPAYAKWLRSDTELPLKLNQWNNVVRWEFKDPKPFLRTREFLWQEGHTAFAKQEEAEEEVLIILDMYARVYEELLAVPVIKGCKTEKEKFAGGDYTTTVEAFISTNGRAIQGATSHHLGQNFSKMFNVQVEGIADGEKTFVYQNSWGLTTRTIGVMIMVHGDDRGLVLPPNVAPIQVIVIPCGIVASMSESKKEELRNECARLVKQLKINKFRVRDDFRPNRTPGWKFNHWELKGVPIRIEFGPRDMERNEVTLVRRDNFEREVVKRDELILSVTCMLKKVQDSLLQRAKHKLDEHIKQVENWNEFKLELDKKNLLLSPFCGEPECEDNIKQQSARLNTMDGTVTMGAKSLCIPFKQPKLTKPIESIDELKRIFESNNELKCIYQDCENKAKKLYVLYTLVDGWDDPRFPTVRGILRRGMTVEVLKQFIFAHRSFRMVFFIEWDEIWAFNKKIIDPVAARYTALDYNEMISVNVVDAKEEWLSVQNHPKDSSKGTKRVRVGPKILIEKEDAERLIEGQNASFINWGNLMILKINKQAGNIVDVEAQLNLEDKNYKNTLKIT</sequence>
<dbReference type="SUPFAM" id="SSF55681">
    <property type="entry name" value="Class II aaRS and biotin synthetases"/>
    <property type="match status" value="1"/>
</dbReference>
<keyword evidence="7" id="KW-0597">Phosphoprotein</keyword>
<keyword evidence="15 27" id="KW-0030">Aminoacyl-tRNA synthetase</keyword>
<dbReference type="InterPro" id="IPR002314">
    <property type="entry name" value="aa-tRNA-synt_IIb"/>
</dbReference>
<dbReference type="Pfam" id="PF09180">
    <property type="entry name" value="ProRS-C_1"/>
    <property type="match status" value="1"/>
</dbReference>
<dbReference type="Pfam" id="PF00587">
    <property type="entry name" value="tRNA-synt_2b"/>
    <property type="match status" value="1"/>
</dbReference>
<dbReference type="Gene3D" id="1.10.287.10">
    <property type="entry name" value="S15/NS1, RNA-binding"/>
    <property type="match status" value="1"/>
</dbReference>
<evidence type="ECO:0000256" key="19">
    <source>
        <dbReference type="ARBA" id="ARBA00050792"/>
    </source>
</evidence>
<dbReference type="GO" id="GO:0005524">
    <property type="term" value="F:ATP binding"/>
    <property type="evidence" value="ECO:0007669"/>
    <property type="project" value="UniProtKB-KW"/>
</dbReference>
<dbReference type="CDD" id="cd00936">
    <property type="entry name" value="WEPRS_RNA"/>
    <property type="match status" value="1"/>
</dbReference>
<dbReference type="InterPro" id="IPR045864">
    <property type="entry name" value="aa-tRNA-synth_II/BPL/LPL"/>
</dbReference>
<dbReference type="GO" id="GO:0017102">
    <property type="term" value="C:methionyl glutamyl tRNA synthetase complex"/>
    <property type="evidence" value="ECO:0007669"/>
    <property type="project" value="TreeGrafter"/>
</dbReference>